<proteinExistence type="predicted"/>
<dbReference type="RefSeq" id="WP_146598432.1">
    <property type="nucleotide sequence ID" value="NZ_SJPY01000001.1"/>
</dbReference>
<organism evidence="1 2">
    <name type="scientific">Novipirellula aureliae</name>
    <dbReference type="NCBI Taxonomy" id="2527966"/>
    <lineage>
        <taxon>Bacteria</taxon>
        <taxon>Pseudomonadati</taxon>
        <taxon>Planctomycetota</taxon>
        <taxon>Planctomycetia</taxon>
        <taxon>Pirellulales</taxon>
        <taxon>Pirellulaceae</taxon>
        <taxon>Novipirellula</taxon>
    </lineage>
</organism>
<dbReference type="SUPFAM" id="SSF46689">
    <property type="entry name" value="Homeodomain-like"/>
    <property type="match status" value="1"/>
</dbReference>
<evidence type="ECO:0000313" key="1">
    <source>
        <dbReference type="EMBL" id="TWU45790.1"/>
    </source>
</evidence>
<gene>
    <name evidence="1" type="ORF">Q31b_09660</name>
</gene>
<dbReference type="InterPro" id="IPR009057">
    <property type="entry name" value="Homeodomain-like_sf"/>
</dbReference>
<comment type="caution">
    <text evidence="1">The sequence shown here is derived from an EMBL/GenBank/DDBJ whole genome shotgun (WGS) entry which is preliminary data.</text>
</comment>
<dbReference type="EMBL" id="SJPY01000001">
    <property type="protein sequence ID" value="TWU45790.1"/>
    <property type="molecule type" value="Genomic_DNA"/>
</dbReference>
<keyword evidence="2" id="KW-1185">Reference proteome</keyword>
<name>A0A5C6EAN2_9BACT</name>
<dbReference type="OrthoDB" id="69748at2"/>
<evidence type="ECO:0008006" key="3">
    <source>
        <dbReference type="Google" id="ProtNLM"/>
    </source>
</evidence>
<reference evidence="1 2" key="1">
    <citation type="submission" date="2019-02" db="EMBL/GenBank/DDBJ databases">
        <title>Deep-cultivation of Planctomycetes and their phenomic and genomic characterization uncovers novel biology.</title>
        <authorList>
            <person name="Wiegand S."/>
            <person name="Jogler M."/>
            <person name="Boedeker C."/>
            <person name="Pinto D."/>
            <person name="Vollmers J."/>
            <person name="Rivas-Marin E."/>
            <person name="Kohn T."/>
            <person name="Peeters S.H."/>
            <person name="Heuer A."/>
            <person name="Rast P."/>
            <person name="Oberbeckmann S."/>
            <person name="Bunk B."/>
            <person name="Jeske O."/>
            <person name="Meyerdierks A."/>
            <person name="Storesund J.E."/>
            <person name="Kallscheuer N."/>
            <person name="Luecker S."/>
            <person name="Lage O.M."/>
            <person name="Pohl T."/>
            <person name="Merkel B.J."/>
            <person name="Hornburger P."/>
            <person name="Mueller R.-W."/>
            <person name="Bruemmer F."/>
            <person name="Labrenz M."/>
            <person name="Spormann A.M."/>
            <person name="Op Den Camp H."/>
            <person name="Overmann J."/>
            <person name="Amann R."/>
            <person name="Jetten M.S.M."/>
            <person name="Mascher T."/>
            <person name="Medema M.H."/>
            <person name="Devos D.P."/>
            <person name="Kaster A.-K."/>
            <person name="Ovreas L."/>
            <person name="Rohde M."/>
            <person name="Galperin M.Y."/>
            <person name="Jogler C."/>
        </authorList>
    </citation>
    <scope>NUCLEOTIDE SEQUENCE [LARGE SCALE GENOMIC DNA]</scope>
    <source>
        <strain evidence="1 2">Q31b</strain>
    </source>
</reference>
<dbReference type="Proteomes" id="UP000315471">
    <property type="component" value="Unassembled WGS sequence"/>
</dbReference>
<protein>
    <recommendedName>
        <fullName evidence="3">Transposase</fullName>
    </recommendedName>
</protein>
<accession>A0A5C6EAN2</accession>
<evidence type="ECO:0000313" key="2">
    <source>
        <dbReference type="Proteomes" id="UP000315471"/>
    </source>
</evidence>
<dbReference type="Pfam" id="PF13565">
    <property type="entry name" value="HTH_32"/>
    <property type="match status" value="1"/>
</dbReference>
<sequence>MQKKYIVRLSDQERIELKQVIKKLSGTSQKVKRAQILLKADADGPAWTDARIADAFGCRTKTVENIRQRLVESGFRETLDGKKRQAPPTPKILDGEQEARIIATRLGPPPKGYANWSLRLLARKVVELKIVDTVSYATLCRTLKKTA</sequence>
<dbReference type="AlphaFoldDB" id="A0A5C6EAN2"/>